<reference evidence="2 3" key="1">
    <citation type="submission" date="2018-09" db="EMBL/GenBank/DDBJ databases">
        <title>Marinorhizobium profundi gen. nov., sp. nov., isolated from a deep-sea sediment sample from the New Britain Trench and proposal of Marinorhizobiaceae fam. nov. in the order Rhizobiales of the class Alphaproteobacteria.</title>
        <authorList>
            <person name="Cao J."/>
        </authorList>
    </citation>
    <scope>NUCLEOTIDE SEQUENCE [LARGE SCALE GENOMIC DNA]</scope>
    <source>
        <strain evidence="2 3">WS11</strain>
    </source>
</reference>
<proteinExistence type="predicted"/>
<feature type="signal peptide" evidence="1">
    <location>
        <begin position="1"/>
        <end position="23"/>
    </location>
</feature>
<organism evidence="2 3">
    <name type="scientific">Georhizobium profundi</name>
    <dbReference type="NCBI Taxonomy" id="2341112"/>
    <lineage>
        <taxon>Bacteria</taxon>
        <taxon>Pseudomonadati</taxon>
        <taxon>Pseudomonadota</taxon>
        <taxon>Alphaproteobacteria</taxon>
        <taxon>Hyphomicrobiales</taxon>
        <taxon>Rhizobiaceae</taxon>
        <taxon>Georhizobium</taxon>
    </lineage>
</organism>
<evidence type="ECO:0000313" key="3">
    <source>
        <dbReference type="Proteomes" id="UP000268192"/>
    </source>
</evidence>
<evidence type="ECO:0000256" key="1">
    <source>
        <dbReference type="SAM" id="SignalP"/>
    </source>
</evidence>
<dbReference type="KEGG" id="abaw:D5400_11025"/>
<feature type="chain" id="PRO_5018567120" evidence="1">
    <location>
        <begin position="24"/>
        <end position="175"/>
    </location>
</feature>
<evidence type="ECO:0000313" key="2">
    <source>
        <dbReference type="EMBL" id="AZN71735.1"/>
    </source>
</evidence>
<dbReference type="RefSeq" id="WP_126010052.1">
    <property type="nucleotide sequence ID" value="NZ_CP032509.1"/>
</dbReference>
<name>A0A3Q8XNT6_9HYPH</name>
<accession>A0A3Q8XNT6</accession>
<keyword evidence="1" id="KW-0732">Signal</keyword>
<dbReference type="EMBL" id="CP032509">
    <property type="protein sequence ID" value="AZN71735.1"/>
    <property type="molecule type" value="Genomic_DNA"/>
</dbReference>
<gene>
    <name evidence="2" type="ORF">D5400_11025</name>
</gene>
<sequence>MGMKHRIAAALLSAAAFAAPAQAADQAFFSNVSGVWTGPGEIVAGKYQGTKFNCSLTGTPVADAEAGIAMDGSCRVGVFSQKMSAVIRKVSGDYEGRFLDGAAGEGLDITAGRVDGDRVLMAIERKQLEGAMVARMLDANTMNVTVSVNVGDSMVPVIGMTLARNLDTMAVGSVQ</sequence>
<protein>
    <submittedName>
        <fullName evidence="2">Uncharacterized protein</fullName>
    </submittedName>
</protein>
<dbReference type="AlphaFoldDB" id="A0A3Q8XNT6"/>
<dbReference type="OrthoDB" id="7915172at2"/>
<keyword evidence="3" id="KW-1185">Reference proteome</keyword>
<dbReference type="Proteomes" id="UP000268192">
    <property type="component" value="Chromosome"/>
</dbReference>